<dbReference type="SUPFAM" id="SSF53850">
    <property type="entry name" value="Periplasmic binding protein-like II"/>
    <property type="match status" value="1"/>
</dbReference>
<sequence length="577" mass="67492">MDYWELRVFLHEREQELSAPFTQKELASLWSCTEKNVKRKLQLFQKQGSLSYLPGLGRGNSSSIKFHSELEEEILSALSSFIAAKKVEELVNMLQLPFPKTWLHPIADSIQALFGMQHSIHQKDILRSIFTRELTTLDPLDIAVTFESFLASQLGDTLLKYDAESDGIAAHTVHHWRAENNDTKFTLYLRKRILFHHGLEMTSKDVLFTLKRFQKSPSPYKWMLKDVKHVTAVSPYIIEIELGSPDPFFLRYLTEKTFIILPHDREFAENEWIASGPFRLKEYTESKLVLLANEAYFDKSPLLDGVEFWRMPRETARELTFDLDNGKEYKKRSTQQEIETGFRFIGLNMKGNKWMKNPDFRRALYHLMDAKKMWRDLEIKEKLIGASTYFYWLGHLLPVIQKSEEQLLYHLEKSGYNGEKLTLYSLPFQDSQEQAIWLITQAARHGIQFEHHLYELSDLYTQKLGLEADAALSGEVASSDPLLSFIGAFHNEALLFKQFIDEDHLAVIQQMIQRMKSVSLKEDQQKVMLEIETYIQEHCLYIYTHHPLKKRSFHPMIREIASGSYGYPDLCKLWISR</sequence>
<dbReference type="PANTHER" id="PTHR30290:SF72">
    <property type="entry name" value="HTH-TYPE TRANSCRIPTIONAL REGULATOR SGRR"/>
    <property type="match status" value="1"/>
</dbReference>
<dbReference type="Pfam" id="PF00496">
    <property type="entry name" value="SBP_bac_5"/>
    <property type="match status" value="1"/>
</dbReference>
<evidence type="ECO:0000313" key="4">
    <source>
        <dbReference type="EMBL" id="MRX72435.1"/>
    </source>
</evidence>
<evidence type="ECO:0000256" key="1">
    <source>
        <dbReference type="ARBA" id="ARBA00023125"/>
    </source>
</evidence>
<keyword evidence="5" id="KW-1185">Reference proteome</keyword>
<dbReference type="Gene3D" id="3.40.190.10">
    <property type="entry name" value="Periplasmic binding protein-like II"/>
    <property type="match status" value="1"/>
</dbReference>
<dbReference type="InterPro" id="IPR000914">
    <property type="entry name" value="SBP_5_dom"/>
</dbReference>
<evidence type="ECO:0000259" key="2">
    <source>
        <dbReference type="Pfam" id="PF00496"/>
    </source>
</evidence>
<accession>A0A7X2IZ29</accession>
<dbReference type="EMBL" id="WKKI01000015">
    <property type="protein sequence ID" value="MRX72435.1"/>
    <property type="molecule type" value="Genomic_DNA"/>
</dbReference>
<protein>
    <recommendedName>
        <fullName evidence="6">ABC transporter substrate-binding protein</fullName>
    </recommendedName>
</protein>
<feature type="domain" description="Transcriptional regulator SgrR N-terminal HTH" evidence="3">
    <location>
        <begin position="15"/>
        <end position="95"/>
    </location>
</feature>
<evidence type="ECO:0000259" key="3">
    <source>
        <dbReference type="Pfam" id="PF12793"/>
    </source>
</evidence>
<dbReference type="InterPro" id="IPR039424">
    <property type="entry name" value="SBP_5"/>
</dbReference>
<dbReference type="GO" id="GO:0003677">
    <property type="term" value="F:DNA binding"/>
    <property type="evidence" value="ECO:0007669"/>
    <property type="project" value="UniProtKB-KW"/>
</dbReference>
<name>A0A7X2IZ29_9BACI</name>
<evidence type="ECO:0008006" key="6">
    <source>
        <dbReference type="Google" id="ProtNLM"/>
    </source>
</evidence>
<dbReference type="Gene3D" id="3.10.105.10">
    <property type="entry name" value="Dipeptide-binding Protein, Domain 3"/>
    <property type="match status" value="1"/>
</dbReference>
<comment type="caution">
    <text evidence="4">The sequence shown here is derived from an EMBL/GenBank/DDBJ whole genome shotgun (WGS) entry which is preliminary data.</text>
</comment>
<proteinExistence type="predicted"/>
<feature type="domain" description="Solute-binding protein family 5" evidence="2">
    <location>
        <begin position="176"/>
        <end position="487"/>
    </location>
</feature>
<dbReference type="Proteomes" id="UP000448867">
    <property type="component" value="Unassembled WGS sequence"/>
</dbReference>
<reference evidence="4 5" key="1">
    <citation type="submission" date="2019-11" db="EMBL/GenBank/DDBJ databases">
        <title>Bacillus lacus genome.</title>
        <authorList>
            <person name="Allen C.J."/>
            <person name="Newman J.D."/>
        </authorList>
    </citation>
    <scope>NUCLEOTIDE SEQUENCE [LARGE SCALE GENOMIC DNA]</scope>
    <source>
        <strain evidence="4 5">KCTC 33946</strain>
    </source>
</reference>
<dbReference type="PANTHER" id="PTHR30290">
    <property type="entry name" value="PERIPLASMIC BINDING COMPONENT OF ABC TRANSPORTER"/>
    <property type="match status" value="1"/>
</dbReference>
<evidence type="ECO:0000313" key="5">
    <source>
        <dbReference type="Proteomes" id="UP000448867"/>
    </source>
</evidence>
<dbReference type="InterPro" id="IPR025370">
    <property type="entry name" value="SgrR_HTH_N"/>
</dbReference>
<dbReference type="OrthoDB" id="5894719at2"/>
<dbReference type="Pfam" id="PF12793">
    <property type="entry name" value="SgrR_N"/>
    <property type="match status" value="1"/>
</dbReference>
<dbReference type="AlphaFoldDB" id="A0A7X2IZ29"/>
<keyword evidence="1" id="KW-0238">DNA-binding</keyword>
<dbReference type="GO" id="GO:0015833">
    <property type="term" value="P:peptide transport"/>
    <property type="evidence" value="ECO:0007669"/>
    <property type="project" value="TreeGrafter"/>
</dbReference>
<organism evidence="4 5">
    <name type="scientific">Metabacillus lacus</name>
    <dbReference type="NCBI Taxonomy" id="1983721"/>
    <lineage>
        <taxon>Bacteria</taxon>
        <taxon>Bacillati</taxon>
        <taxon>Bacillota</taxon>
        <taxon>Bacilli</taxon>
        <taxon>Bacillales</taxon>
        <taxon>Bacillaceae</taxon>
        <taxon>Metabacillus</taxon>
    </lineage>
</organism>
<gene>
    <name evidence="4" type="ORF">GJU40_09755</name>
</gene>
<dbReference type="GO" id="GO:1904680">
    <property type="term" value="F:peptide transmembrane transporter activity"/>
    <property type="evidence" value="ECO:0007669"/>
    <property type="project" value="TreeGrafter"/>
</dbReference>
<dbReference type="RefSeq" id="WP_154307591.1">
    <property type="nucleotide sequence ID" value="NZ_WKKI01000015.1"/>
</dbReference>